<dbReference type="Proteomes" id="UP000695000">
    <property type="component" value="Unplaced"/>
</dbReference>
<comment type="caution">
    <text evidence="7">Lacks conserved residue(s) required for the propagation of feature annotation.</text>
</comment>
<name>A0ABM1MU48_NICVS</name>
<evidence type="ECO:0000259" key="10">
    <source>
        <dbReference type="PROSITE" id="PS50025"/>
    </source>
</evidence>
<dbReference type="InterPro" id="IPR000034">
    <property type="entry name" value="Laminin_IV"/>
</dbReference>
<dbReference type="CDD" id="cd00055">
    <property type="entry name" value="EGF_Lam"/>
    <property type="match status" value="4"/>
</dbReference>
<feature type="disulfide bond" evidence="7">
    <location>
        <begin position="487"/>
        <end position="496"/>
    </location>
</feature>
<evidence type="ECO:0000313" key="14">
    <source>
        <dbReference type="RefSeq" id="XP_017778098.1"/>
    </source>
</evidence>
<dbReference type="PROSITE" id="PS51115">
    <property type="entry name" value="LAMININ_IVA"/>
    <property type="match status" value="1"/>
</dbReference>
<dbReference type="RefSeq" id="XP_017778098.1">
    <property type="nucleotide sequence ID" value="XM_017922609.1"/>
</dbReference>
<dbReference type="CDD" id="cd00185">
    <property type="entry name" value="TNFRSF"/>
    <property type="match status" value="1"/>
</dbReference>
<gene>
    <name evidence="14" type="primary">LOC108563820</name>
</gene>
<dbReference type="InterPro" id="IPR001791">
    <property type="entry name" value="Laminin_G"/>
</dbReference>
<feature type="domain" description="Laminin G" evidence="10">
    <location>
        <begin position="1642"/>
        <end position="1811"/>
    </location>
</feature>
<feature type="disulfide bond" evidence="7">
    <location>
        <begin position="4"/>
        <end position="21"/>
    </location>
</feature>
<feature type="coiled-coil region" evidence="8">
    <location>
        <begin position="551"/>
        <end position="611"/>
    </location>
</feature>
<feature type="disulfide bond" evidence="7">
    <location>
        <begin position="78"/>
        <end position="87"/>
    </location>
</feature>
<feature type="disulfide bond" evidence="6">
    <location>
        <begin position="1963"/>
        <end position="1990"/>
    </location>
</feature>
<dbReference type="Pfam" id="PF00052">
    <property type="entry name" value="Laminin_B"/>
    <property type="match status" value="1"/>
</dbReference>
<dbReference type="GeneID" id="108563820"/>
<feature type="domain" description="Laminin G" evidence="10">
    <location>
        <begin position="1816"/>
        <end position="1990"/>
    </location>
</feature>
<dbReference type="PRINTS" id="PR00011">
    <property type="entry name" value="EGFLAMININ"/>
</dbReference>
<feature type="domain" description="Laminin IV type A" evidence="12">
    <location>
        <begin position="117"/>
        <end position="318"/>
    </location>
</feature>
<feature type="domain" description="Laminin EGF-like" evidence="11">
    <location>
        <begin position="362"/>
        <end position="410"/>
    </location>
</feature>
<dbReference type="Gene3D" id="2.60.120.200">
    <property type="match status" value="5"/>
</dbReference>
<dbReference type="InterPro" id="IPR013320">
    <property type="entry name" value="ConA-like_dom_sf"/>
</dbReference>
<reference evidence="14" key="1">
    <citation type="submission" date="2025-08" db="UniProtKB">
        <authorList>
            <consortium name="RefSeq"/>
        </authorList>
    </citation>
    <scope>IDENTIFICATION</scope>
    <source>
        <tissue evidence="14">Whole Larva</tissue>
    </source>
</reference>
<evidence type="ECO:0000256" key="4">
    <source>
        <dbReference type="ARBA" id="ARBA00023180"/>
    </source>
</evidence>
<feature type="coiled-coil region" evidence="8">
    <location>
        <begin position="710"/>
        <end position="835"/>
    </location>
</feature>
<evidence type="ECO:0000259" key="12">
    <source>
        <dbReference type="PROSITE" id="PS51115"/>
    </source>
</evidence>
<protein>
    <submittedName>
        <fullName evidence="14">Laminin subunit alpha-1-like</fullName>
    </submittedName>
</protein>
<keyword evidence="2" id="KW-0677">Repeat</keyword>
<feature type="coiled-coil region" evidence="8">
    <location>
        <begin position="1031"/>
        <end position="1080"/>
    </location>
</feature>
<dbReference type="InterPro" id="IPR002049">
    <property type="entry name" value="LE_dom"/>
</dbReference>
<feature type="disulfide bond" evidence="7">
    <location>
        <begin position="466"/>
        <end position="478"/>
    </location>
</feature>
<dbReference type="InterPro" id="IPR050440">
    <property type="entry name" value="Laminin/Netrin_ECM"/>
</dbReference>
<dbReference type="SUPFAM" id="SSF57196">
    <property type="entry name" value="EGF/Laminin"/>
    <property type="match status" value="3"/>
</dbReference>
<dbReference type="Gene3D" id="2.10.25.10">
    <property type="entry name" value="Laminin"/>
    <property type="match status" value="5"/>
</dbReference>
<dbReference type="PROSITE" id="PS50027">
    <property type="entry name" value="EGF_LAM_2"/>
    <property type="match status" value="4"/>
</dbReference>
<feature type="domain" description="Laminin EGF-like" evidence="11">
    <location>
        <begin position="48"/>
        <end position="107"/>
    </location>
</feature>
<dbReference type="Gene3D" id="1.20.58.60">
    <property type="match status" value="1"/>
</dbReference>
<evidence type="ECO:0000256" key="1">
    <source>
        <dbReference type="ARBA" id="ARBA00022729"/>
    </source>
</evidence>
<keyword evidence="8" id="KW-0175">Coiled coil</keyword>
<feature type="domain" description="Laminin G" evidence="10">
    <location>
        <begin position="1253"/>
        <end position="1439"/>
    </location>
</feature>
<feature type="domain" description="Laminin EGF-like" evidence="11">
    <location>
        <begin position="2"/>
        <end position="47"/>
    </location>
</feature>
<evidence type="ECO:0000256" key="9">
    <source>
        <dbReference type="SAM" id="MobiDB-lite"/>
    </source>
</evidence>
<dbReference type="CDD" id="cd00110">
    <property type="entry name" value="LamG"/>
    <property type="match status" value="4"/>
</dbReference>
<feature type="disulfide bond" evidence="7">
    <location>
        <begin position="468"/>
        <end position="485"/>
    </location>
</feature>
<dbReference type="SMART" id="SM00281">
    <property type="entry name" value="LamB"/>
    <property type="match status" value="1"/>
</dbReference>
<dbReference type="PROSITE" id="PS01248">
    <property type="entry name" value="EGF_LAM_1"/>
    <property type="match status" value="2"/>
</dbReference>
<dbReference type="PANTHER" id="PTHR10574">
    <property type="entry name" value="NETRIN/LAMININ-RELATED"/>
    <property type="match status" value="1"/>
</dbReference>
<evidence type="ECO:0000256" key="8">
    <source>
        <dbReference type="SAM" id="Coils"/>
    </source>
</evidence>
<feature type="domain" description="Laminin G" evidence="10">
    <location>
        <begin position="1441"/>
        <end position="1631"/>
    </location>
</feature>
<keyword evidence="4" id="KW-0325">Glycoprotein</keyword>
<evidence type="ECO:0000256" key="2">
    <source>
        <dbReference type="ARBA" id="ARBA00022737"/>
    </source>
</evidence>
<evidence type="ECO:0000313" key="13">
    <source>
        <dbReference type="Proteomes" id="UP000695000"/>
    </source>
</evidence>
<sequence>KCDCSTTGSVRQQCNVLTGECLCQTGYTGEKCNKCDHGYYGYPKCRRCSCDLRGTDTNSGICNAEGLCQCNSDGSCPCKANVGGKLCNRCNNGTFGLHEENPDGCTKCFCFGRSSSCDEAGFTWRKIRGENRTLTVDFTGSPVRSKRSKYFSNDIVDLNSFEELPLAPANLTKTYDRYENPIYWRLPVKFNGDKILSYGGYLRFVSETVDATEADVFASYPLVRIEGNGFKIINNQLTNPTNGNYEIRLHESLWKRIHSEHTVVTRKILMLTLQNVTGIFIKATDFASFHKLNLSSLSLDTADDVPGRPPPLALGVEKCVCDPKYTGPSCQNPNVGYYRKRPVNPDHQTINIDAIIGISVPCMCNSRSSICDSETGHCLDCLKNTAGKACDVCSEGFYGNPMTPNGECKPCACPSIKQNFAKSCTPKSRNKFSCECKDGYTGPMCNSCKAEFYGKPNVEGGSCKPCDCNREGSLHNICNAITGQCLCKKGITGLKCSQCEESRHILENNKCTQCDDCIQILLDNIDDMSNDLMINTMHLQNGTLQPPWQSLHNTKKRYINLEDLLEDYDANREQITSFIKKDEVNDLERDIALLEKNVDEKSDNLSDVKIKATRNYETATKLAKDIKETRRELNDVITSLKSFGKNKIDLEAALEKGNKLLKDIEKKQKIISGYAKKSDSTSKLCKKVNDMAKHLLSRKFPDPSELRSKIDNLNMRLSDMEMLINDIRIKNDLTTRKTMQNEEDYNSISKLLMEMNRDYADVTKKIEENNEQVKATHDILNKLQENYDIFTEHFDELYDLNRRLESREEELDKTIDNLTEYRNQIAKHVESLEKNITEYNTLFNFTTKEMDALAASKGFKIIMQTLKEANRTVHEARSEFEDILKNSLVPDGTDSIYVNTSIANANSERLVKRVENRMKQIAEARMKLHRQIPDIEGNNWRNGINNNELSEKVRQMLRNNKSKINIEDIIEQANSHSINMRNIYKEAMNINVTMQHDLIKKYEKCKNLTSPENTKKIQEDMHLVKILGINATAAQKNIMSLERQMTEVKQQNDENFNRDRSKLEQRLAKLRNTILKTEQIASTIFVAISGDDCSRSYKLINLEPSVQTDVKVLFVKDDFVGDLFTIKNQEQYMNLKIDETQAHLHWKFGKTEHQLVANINNADNEVLIHRMGSSMHLTVNGKNQMKELESDIFDLNPNNLLRIGMDYNNKVTGIPGCLKELAINGQKVGFWNFVKTQGNCAACQKNNTGITGNIKYRYNGNGYAITVAPERVKPQQINIKFKIWTFDEDALLLVAYHDDSYINISLQKGRIAFEMHYKNSTIEPLIVITKEKYNNGKQTQIVFEKEFKKMFDLIKCTVTGEKVENLSNTRTGVRPNDLFKIKKANLTFGGIPPDSSFFSQFAHIPPFLGILGEITTDGTPYNLQETANYGIELQSDDRVKYSQILFSEGNYVKLKTTANTITNFSFVLRTEVLDGFVMNLVIDEEVVLQFTLENGKLVVSQAGSPSKLLTIEPINDDKYHLIQYIRQKTNSKLVLDSVQQMKAKTQHSQTGSEIILNIGGLENKANKFEGLVKDVSLNNNLITVNRETYVNSDGAKIGRSKPQNLEKQEESDEESGMENATMEDMQQIDGCEKISYSLEPNAIKFGDAPNSFVRKMLKDSFWKREFKIEFEFRTFYKNGLLILAQGPNDYNLLEIKNGKVEFRMHGKRKKQLSSTLKIDDGNWHHVVIQYAAKTMKNKRKFMELEVDGVMQKVKAPPSRVTGSLYFGDTDERKVMDKLQPFRGCLRSLKINNVPQSLINDKTTVHHNIGQCFPNIEKGSYFRGDSYALYKRYFGLSNSLEFSFNFRTTEQNGVLVSISNIGNSPALSIELQNGAIVMSVDMGSRSVTNVTNNLPKFTICNNKWHHVAAKLSTELTVIVDGVEKSWVLSDMGLSEQIEAPLYIGGLPDSAPDGTLKIRENFKGCINNLTIGSDVVDWIDMEELNNVSLNSCPVILQ</sequence>
<keyword evidence="5 7" id="KW-0424">Laminin EGF-like domain</keyword>
<feature type="disulfide bond" evidence="7">
    <location>
        <begin position="2"/>
        <end position="14"/>
    </location>
</feature>
<keyword evidence="1" id="KW-0732">Signal</keyword>
<dbReference type="Pfam" id="PF00054">
    <property type="entry name" value="Laminin_G_1"/>
    <property type="match status" value="1"/>
</dbReference>
<dbReference type="Pfam" id="PF00053">
    <property type="entry name" value="EGF_laminin"/>
    <property type="match status" value="4"/>
</dbReference>
<feature type="disulfide bond" evidence="7">
    <location>
        <begin position="23"/>
        <end position="32"/>
    </location>
</feature>
<organism evidence="13 14">
    <name type="scientific">Nicrophorus vespilloides</name>
    <name type="common">Boreal carrion beetle</name>
    <dbReference type="NCBI Taxonomy" id="110193"/>
    <lineage>
        <taxon>Eukaryota</taxon>
        <taxon>Metazoa</taxon>
        <taxon>Ecdysozoa</taxon>
        <taxon>Arthropoda</taxon>
        <taxon>Hexapoda</taxon>
        <taxon>Insecta</taxon>
        <taxon>Pterygota</taxon>
        <taxon>Neoptera</taxon>
        <taxon>Endopterygota</taxon>
        <taxon>Coleoptera</taxon>
        <taxon>Polyphaga</taxon>
        <taxon>Staphyliniformia</taxon>
        <taxon>Silphidae</taxon>
        <taxon>Nicrophorinae</taxon>
        <taxon>Nicrophorus</taxon>
    </lineage>
</organism>
<feature type="disulfide bond" evidence="7">
    <location>
        <begin position="381"/>
        <end position="390"/>
    </location>
</feature>
<feature type="domain" description="Laminin EGF-like" evidence="11">
    <location>
        <begin position="466"/>
        <end position="513"/>
    </location>
</feature>
<feature type="non-terminal residue" evidence="14">
    <location>
        <position position="1"/>
    </location>
</feature>
<keyword evidence="13" id="KW-1185">Reference proteome</keyword>
<proteinExistence type="predicted"/>
<dbReference type="PANTHER" id="PTHR10574:SF444">
    <property type="entry name" value="BASEMENT MEMBRANE-SPECIFIC HEPARAN SULFATE PROTEOGLYCAN CORE PROTEIN"/>
    <property type="match status" value="1"/>
</dbReference>
<evidence type="ECO:0000256" key="7">
    <source>
        <dbReference type="PROSITE-ProRule" id="PRU00460"/>
    </source>
</evidence>
<feature type="disulfide bond" evidence="6">
    <location>
        <begin position="1784"/>
        <end position="1811"/>
    </location>
</feature>
<keyword evidence="3 7" id="KW-1015">Disulfide bond</keyword>
<dbReference type="SMART" id="SM00180">
    <property type="entry name" value="EGF_Lam"/>
    <property type="match status" value="5"/>
</dbReference>
<accession>A0ABM1MU48</accession>
<dbReference type="SMART" id="SM00282">
    <property type="entry name" value="LamG"/>
    <property type="match status" value="5"/>
</dbReference>
<evidence type="ECO:0000256" key="3">
    <source>
        <dbReference type="ARBA" id="ARBA00023157"/>
    </source>
</evidence>
<dbReference type="SUPFAM" id="SSF49899">
    <property type="entry name" value="Concanavalin A-like lectins/glucanases"/>
    <property type="match status" value="5"/>
</dbReference>
<evidence type="ECO:0000256" key="6">
    <source>
        <dbReference type="PROSITE-ProRule" id="PRU00122"/>
    </source>
</evidence>
<feature type="region of interest" description="Disordered" evidence="9">
    <location>
        <begin position="1593"/>
        <end position="1619"/>
    </location>
</feature>
<evidence type="ECO:0000259" key="11">
    <source>
        <dbReference type="PROSITE" id="PS50027"/>
    </source>
</evidence>
<dbReference type="PROSITE" id="PS50025">
    <property type="entry name" value="LAM_G_DOMAIN"/>
    <property type="match status" value="4"/>
</dbReference>
<dbReference type="Pfam" id="PF02210">
    <property type="entry name" value="Laminin_G_2"/>
    <property type="match status" value="3"/>
</dbReference>
<evidence type="ECO:0000256" key="5">
    <source>
        <dbReference type="ARBA" id="ARBA00023292"/>
    </source>
</evidence>
<feature type="coiled-coil region" evidence="8">
    <location>
        <begin position="866"/>
        <end position="931"/>
    </location>
</feature>